<evidence type="ECO:0000313" key="3">
    <source>
        <dbReference type="Proteomes" id="UP000738431"/>
    </source>
</evidence>
<evidence type="ECO:0000259" key="1">
    <source>
        <dbReference type="Pfam" id="PF18476"/>
    </source>
</evidence>
<name>A0ABZ1C1U9_9BACT</name>
<dbReference type="Pfam" id="PF18476">
    <property type="entry name" value="PIN_8"/>
    <property type="match status" value="1"/>
</dbReference>
<feature type="domain" description="PIN like" evidence="1">
    <location>
        <begin position="34"/>
        <end position="251"/>
    </location>
</feature>
<dbReference type="Proteomes" id="UP000738431">
    <property type="component" value="Chromosome"/>
</dbReference>
<gene>
    <name evidence="2" type="ORF">K1X11_012465</name>
</gene>
<evidence type="ECO:0000313" key="2">
    <source>
        <dbReference type="EMBL" id="WRQ85617.1"/>
    </source>
</evidence>
<accession>A0ABZ1C1U9</accession>
<keyword evidence="3" id="KW-1185">Reference proteome</keyword>
<organism evidence="2 3">
    <name type="scientific">Actomonas aquatica</name>
    <dbReference type="NCBI Taxonomy" id="2866162"/>
    <lineage>
        <taxon>Bacteria</taxon>
        <taxon>Pseudomonadati</taxon>
        <taxon>Verrucomicrobiota</taxon>
        <taxon>Opitutia</taxon>
        <taxon>Opitutales</taxon>
        <taxon>Opitutaceae</taxon>
        <taxon>Actomonas</taxon>
    </lineage>
</organism>
<dbReference type="InterPro" id="IPR041578">
    <property type="entry name" value="PIN_8"/>
</dbReference>
<proteinExistence type="predicted"/>
<reference evidence="2 3" key="1">
    <citation type="submission" date="2021-08" db="EMBL/GenBank/DDBJ databases">
        <authorList>
            <person name="Zhang D."/>
            <person name="Zhang A."/>
            <person name="Wang L."/>
        </authorList>
    </citation>
    <scope>NUCLEOTIDE SEQUENCE [LARGE SCALE GENOMIC DNA]</scope>
    <source>
        <strain evidence="2 3">WL0086</strain>
    </source>
</reference>
<dbReference type="EMBL" id="CP139781">
    <property type="protein sequence ID" value="WRQ85617.1"/>
    <property type="molecule type" value="Genomic_DNA"/>
</dbReference>
<reference evidence="2 3" key="2">
    <citation type="submission" date="2023-12" db="EMBL/GenBank/DDBJ databases">
        <title>Description of an unclassified Opitutus bacterium of Verrucomicrobiota.</title>
        <authorList>
            <person name="Zhang D.-F."/>
        </authorList>
    </citation>
    <scope>NUCLEOTIDE SEQUENCE [LARGE SCALE GENOMIC DNA]</scope>
    <source>
        <strain evidence="2 3">WL0086</strain>
    </source>
</reference>
<dbReference type="RefSeq" id="WP_221032840.1">
    <property type="nucleotide sequence ID" value="NZ_CP139781.1"/>
</dbReference>
<sequence length="397" mass="45717">MSNKKAENARLREQFPGYIKPSDLIISEIWKSALIIFDANVLLNLYRYSVGTRGALLDLLTKHKHRIWTPHQACFEFLRKRVDVILEQEKSYKSAKTELENISKRFESERAHPFLSEPLAKKLNTMVGEIVEHLDGEAESYKNLVSKDPILDRVELVIGGRVGGGFSREEKDTIAKEGEVRYKRHIPPGFKDDSKSTDGDIYRPYADLIIWKEIVLKSKTDSRDVIFVSDDQKEDWWLMKSGNTLGPRPELVAEFVEETGQRFLMYKPHRFLSQANKNIGGRLDERVIQETRVQRPNLRVSIAEKDERNLWREIQVVEREVSKCESCIFDIESKMEECAESVGTNGSAAREQIARLSEKLSIYKKRHSGLMQLLGSLEKRRLDHEDAELLSTIAGDP</sequence>
<protein>
    <submittedName>
        <fullName evidence="2">PIN-like domain-containing protein</fullName>
    </submittedName>
</protein>